<dbReference type="GO" id="GO:0004521">
    <property type="term" value="F:RNA endonuclease activity"/>
    <property type="evidence" value="ECO:0007669"/>
    <property type="project" value="UniProtKB-UniRule"/>
</dbReference>
<dbReference type="GO" id="GO:0046872">
    <property type="term" value="F:metal ion binding"/>
    <property type="evidence" value="ECO:0007669"/>
    <property type="project" value="UniProtKB-UniRule"/>
</dbReference>
<feature type="compositionally biased region" description="Low complexity" evidence="10">
    <location>
        <begin position="347"/>
        <end position="360"/>
    </location>
</feature>
<comment type="subcellular location">
    <subcellularLocation>
        <location evidence="1">Nucleus</location>
    </subcellularLocation>
</comment>
<accession>A0A9D4TQ66</accession>
<dbReference type="InterPro" id="IPR036283">
    <property type="entry name" value="NOB1_Zf-like_sf"/>
</dbReference>
<evidence type="ECO:0000256" key="2">
    <source>
        <dbReference type="ARBA" id="ARBA00005858"/>
    </source>
</evidence>
<reference evidence="13" key="1">
    <citation type="journal article" date="2019" name="Plant J.">
        <title>Chlorella vulgaris genome assembly and annotation reveals the molecular basis for metabolic acclimation to high light conditions.</title>
        <authorList>
            <person name="Cecchin M."/>
            <person name="Marcolungo L."/>
            <person name="Rossato M."/>
            <person name="Girolomoni L."/>
            <person name="Cosentino E."/>
            <person name="Cuine S."/>
            <person name="Li-Beisson Y."/>
            <person name="Delledonne M."/>
            <person name="Ballottari M."/>
        </authorList>
    </citation>
    <scope>NUCLEOTIDE SEQUENCE</scope>
    <source>
        <strain evidence="13">211/11P</strain>
    </source>
</reference>
<evidence type="ECO:0000313" key="14">
    <source>
        <dbReference type="Proteomes" id="UP001055712"/>
    </source>
</evidence>
<dbReference type="OrthoDB" id="446759at2759"/>
<feature type="domain" description="Nin one binding (NOB1) Zn-ribbon-like" evidence="11">
    <location>
        <begin position="393"/>
        <end position="462"/>
    </location>
</feature>
<feature type="compositionally biased region" description="Basic residues" evidence="10">
    <location>
        <begin position="249"/>
        <end position="259"/>
    </location>
</feature>
<sequence length="540" mass="57630">MNWASVAKSEPPKAAPVKSGGARPSFVVLDANALITQHGLLNLALAEKVVTTPEVLREVRDKQSRSTLDALPFTLEQIDPLEDSVKAVVRFARATGDIHALSAADVRLIALAHGLEVAAHGSGHLRDLPEVPVVQKKKVHDHKELPGWGAEGGDWAEIDRLNEEEIAAAEATLLGGGGGGADLSEAVAAEDAEAGASRIATQVQQLTLEDARAATAAANGGDAASDNESEEEEEEEEEEEWETAAKSSSSKRKQHRRDARKAAWEARTQAAADAAAAGQGEAESAGGDAANGDVADAASVEVAEEAEQEGGQEEEEDACSLASDDDATATHTAAAYAGGDKGQQPVAAEGQHAAEEQQQQGGSSVCIITADFAMQNVIMQMGLNLVTPDGRRITRLSRWVLRCTACFCVTKEMGRLFCPRCGNSSLDKVQLVVGPDGSEQYGVRRKHILRGTRFPLPKPKGGRYNDLILREDQLLAKAHRLRAKKKDKEELDPFAPEYGEDTWHQAAGMHYGAKGAAALLAGWKNNPNERKHIATNRRRK</sequence>
<evidence type="ECO:0000256" key="6">
    <source>
        <dbReference type="ARBA" id="ARBA00022833"/>
    </source>
</evidence>
<feature type="compositionally biased region" description="Low complexity" evidence="10">
    <location>
        <begin position="265"/>
        <end position="301"/>
    </location>
</feature>
<feature type="compositionally biased region" description="Low complexity" evidence="10">
    <location>
        <begin position="213"/>
        <end position="224"/>
    </location>
</feature>
<dbReference type="Proteomes" id="UP001055712">
    <property type="component" value="Unassembled WGS sequence"/>
</dbReference>
<feature type="binding site" evidence="9">
    <location>
        <position position="403"/>
    </location>
    <ligand>
        <name>Zn(2+)</name>
        <dbReference type="ChEBI" id="CHEBI:29105"/>
    </ligand>
</feature>
<keyword evidence="6 8" id="KW-0862">Zinc</keyword>
<evidence type="ECO:0000256" key="1">
    <source>
        <dbReference type="ARBA" id="ARBA00004123"/>
    </source>
</evidence>
<feature type="binding site" evidence="9">
    <location>
        <position position="406"/>
    </location>
    <ligand>
        <name>Zn(2+)</name>
        <dbReference type="ChEBI" id="CHEBI:29105"/>
    </ligand>
</feature>
<feature type="region of interest" description="Disordered" evidence="10">
    <location>
        <begin position="1"/>
        <end position="21"/>
    </location>
</feature>
<evidence type="ECO:0000256" key="10">
    <source>
        <dbReference type="SAM" id="MobiDB-lite"/>
    </source>
</evidence>
<evidence type="ECO:0000313" key="13">
    <source>
        <dbReference type="EMBL" id="KAI3431646.1"/>
    </source>
</evidence>
<feature type="domain" description="Ribonuclease PIN" evidence="12">
    <location>
        <begin position="27"/>
        <end position="115"/>
    </location>
</feature>
<dbReference type="CDD" id="cd09876">
    <property type="entry name" value="PIN_Nob1-like"/>
    <property type="match status" value="1"/>
</dbReference>
<feature type="region of interest" description="Disordered" evidence="10">
    <location>
        <begin position="340"/>
        <end position="360"/>
    </location>
</feature>
<evidence type="ECO:0000256" key="9">
    <source>
        <dbReference type="PIRSR" id="PIRSR037125-1"/>
    </source>
</evidence>
<organism evidence="13 14">
    <name type="scientific">Chlorella vulgaris</name>
    <name type="common">Green alga</name>
    <dbReference type="NCBI Taxonomy" id="3077"/>
    <lineage>
        <taxon>Eukaryota</taxon>
        <taxon>Viridiplantae</taxon>
        <taxon>Chlorophyta</taxon>
        <taxon>core chlorophytes</taxon>
        <taxon>Trebouxiophyceae</taxon>
        <taxon>Chlorellales</taxon>
        <taxon>Chlorellaceae</taxon>
        <taxon>Chlorella clade</taxon>
        <taxon>Chlorella</taxon>
    </lineage>
</organism>
<reference evidence="13" key="2">
    <citation type="submission" date="2020-11" db="EMBL/GenBank/DDBJ databases">
        <authorList>
            <person name="Cecchin M."/>
            <person name="Marcolungo L."/>
            <person name="Rossato M."/>
            <person name="Girolomoni L."/>
            <person name="Cosentino E."/>
            <person name="Cuine S."/>
            <person name="Li-Beisson Y."/>
            <person name="Delledonne M."/>
            <person name="Ballottari M."/>
        </authorList>
    </citation>
    <scope>NUCLEOTIDE SEQUENCE</scope>
    <source>
        <strain evidence="13">211/11P</strain>
        <tissue evidence="13">Whole cell</tissue>
    </source>
</reference>
<dbReference type="EMBL" id="SIDB01000006">
    <property type="protein sequence ID" value="KAI3431646.1"/>
    <property type="molecule type" value="Genomic_DNA"/>
</dbReference>
<feature type="compositionally biased region" description="Acidic residues" evidence="10">
    <location>
        <begin position="225"/>
        <end position="242"/>
    </location>
</feature>
<name>A0A9D4TQ66_CHLVU</name>
<keyword evidence="3" id="KW-0540">Nuclease</keyword>
<feature type="region of interest" description="Disordered" evidence="10">
    <location>
        <begin position="213"/>
        <end position="323"/>
    </location>
</feature>
<feature type="binding site" evidence="9">
    <location>
        <position position="421"/>
    </location>
    <ligand>
        <name>Zn(2+)</name>
        <dbReference type="ChEBI" id="CHEBI:29105"/>
    </ligand>
</feature>
<feature type="binding site" evidence="9">
    <location>
        <position position="418"/>
    </location>
    <ligand>
        <name>Zn(2+)</name>
        <dbReference type="ChEBI" id="CHEBI:29105"/>
    </ligand>
</feature>
<dbReference type="AlphaFoldDB" id="A0A9D4TQ66"/>
<dbReference type="GO" id="GO:0016787">
    <property type="term" value="F:hydrolase activity"/>
    <property type="evidence" value="ECO:0007669"/>
    <property type="project" value="UniProtKB-KW"/>
</dbReference>
<feature type="compositionally biased region" description="Acidic residues" evidence="10">
    <location>
        <begin position="302"/>
        <end position="323"/>
    </location>
</feature>
<dbReference type="GO" id="GO:0005737">
    <property type="term" value="C:cytoplasm"/>
    <property type="evidence" value="ECO:0007669"/>
    <property type="project" value="UniProtKB-ARBA"/>
</dbReference>
<proteinExistence type="inferred from homology"/>
<dbReference type="InterPro" id="IPR014881">
    <property type="entry name" value="NOB1_Zn-bd"/>
</dbReference>
<dbReference type="Pfam" id="PF17146">
    <property type="entry name" value="PIN_6"/>
    <property type="match status" value="1"/>
</dbReference>
<dbReference type="GO" id="GO:0030688">
    <property type="term" value="C:preribosome, small subunit precursor"/>
    <property type="evidence" value="ECO:0007669"/>
    <property type="project" value="TreeGrafter"/>
</dbReference>
<dbReference type="PIRSF" id="PIRSF037125">
    <property type="entry name" value="D-site_20S_pre-rRNA_nuclease"/>
    <property type="match status" value="1"/>
</dbReference>
<dbReference type="PANTHER" id="PTHR12814">
    <property type="entry name" value="RNA-BINDING PROTEIN NOB1"/>
    <property type="match status" value="1"/>
</dbReference>
<dbReference type="InterPro" id="IPR039907">
    <property type="entry name" value="NOB1"/>
</dbReference>
<dbReference type="SUPFAM" id="SSF144206">
    <property type="entry name" value="NOB1 zinc finger-like"/>
    <property type="match status" value="1"/>
</dbReference>
<evidence type="ECO:0000256" key="4">
    <source>
        <dbReference type="ARBA" id="ARBA00022723"/>
    </source>
</evidence>
<evidence type="ECO:0000259" key="11">
    <source>
        <dbReference type="Pfam" id="PF08772"/>
    </source>
</evidence>
<dbReference type="Gene3D" id="3.40.50.1010">
    <property type="entry name" value="5'-nuclease"/>
    <property type="match status" value="1"/>
</dbReference>
<protein>
    <recommendedName>
        <fullName evidence="15">20S-pre-rRNA D-site endonuclease NOB1</fullName>
    </recommendedName>
</protein>
<evidence type="ECO:0000256" key="3">
    <source>
        <dbReference type="ARBA" id="ARBA00022722"/>
    </source>
</evidence>
<evidence type="ECO:0000256" key="8">
    <source>
        <dbReference type="PIRNR" id="PIRNR037125"/>
    </source>
</evidence>
<dbReference type="InterPro" id="IPR033411">
    <property type="entry name" value="Ribonuclease_PIN"/>
</dbReference>
<keyword evidence="4 8" id="KW-0479">Metal-binding</keyword>
<dbReference type="PANTHER" id="PTHR12814:SF2">
    <property type="entry name" value="RNA-BINDING PROTEIN NOB1"/>
    <property type="match status" value="1"/>
</dbReference>
<dbReference type="Pfam" id="PF08772">
    <property type="entry name" value="Zn_ribbon_NOB1"/>
    <property type="match status" value="1"/>
</dbReference>
<gene>
    <name evidence="13" type="ORF">D9Q98_004693</name>
</gene>
<evidence type="ECO:0000256" key="7">
    <source>
        <dbReference type="ARBA" id="ARBA00023242"/>
    </source>
</evidence>
<dbReference type="FunFam" id="3.40.50.1010:FF:000020">
    <property type="entry name" value="20S-pre-rRNA D-site endonuclease NOB1"/>
    <property type="match status" value="1"/>
</dbReference>
<keyword evidence="5" id="KW-0378">Hydrolase</keyword>
<dbReference type="GO" id="GO:0030490">
    <property type="term" value="P:maturation of SSU-rRNA"/>
    <property type="evidence" value="ECO:0007669"/>
    <property type="project" value="TreeGrafter"/>
</dbReference>
<dbReference type="InterPro" id="IPR017117">
    <property type="entry name" value="Nob1_euk"/>
</dbReference>
<evidence type="ECO:0000256" key="5">
    <source>
        <dbReference type="ARBA" id="ARBA00022801"/>
    </source>
</evidence>
<keyword evidence="14" id="KW-1185">Reference proteome</keyword>
<comment type="similarity">
    <text evidence="2 8">Belongs to the NOB1 family.</text>
</comment>
<dbReference type="Gene3D" id="6.20.210.10">
    <property type="entry name" value="Nin one binding (NOB1), Zn-ribbon-like"/>
    <property type="match status" value="1"/>
</dbReference>
<evidence type="ECO:0000259" key="12">
    <source>
        <dbReference type="Pfam" id="PF17146"/>
    </source>
</evidence>
<comment type="caution">
    <text evidence="13">The sequence shown here is derived from an EMBL/GenBank/DDBJ whole genome shotgun (WGS) entry which is preliminary data.</text>
</comment>
<evidence type="ECO:0008006" key="15">
    <source>
        <dbReference type="Google" id="ProtNLM"/>
    </source>
</evidence>
<dbReference type="GO" id="GO:0031981">
    <property type="term" value="C:nuclear lumen"/>
    <property type="evidence" value="ECO:0007669"/>
    <property type="project" value="UniProtKB-ARBA"/>
</dbReference>
<keyword evidence="7 8" id="KW-0539">Nucleus</keyword>